<comment type="caution">
    <text evidence="3">The sequence shown here is derived from an EMBL/GenBank/DDBJ whole genome shotgun (WGS) entry which is preliminary data.</text>
</comment>
<dbReference type="InterPro" id="IPR053150">
    <property type="entry name" value="Teicoplanin_resist-assoc"/>
</dbReference>
<dbReference type="AlphaFoldDB" id="A5KK07"/>
<feature type="transmembrane region" description="Helical" evidence="1">
    <location>
        <begin position="92"/>
        <end position="111"/>
    </location>
</feature>
<feature type="transmembrane region" description="Helical" evidence="1">
    <location>
        <begin position="28"/>
        <end position="48"/>
    </location>
</feature>
<evidence type="ECO:0000313" key="3">
    <source>
        <dbReference type="EMBL" id="EDK25660.1"/>
    </source>
</evidence>
<dbReference type="EMBL" id="AAVP02000001">
    <property type="protein sequence ID" value="EDK25660.1"/>
    <property type="molecule type" value="Genomic_DNA"/>
</dbReference>
<accession>A5KK07</accession>
<evidence type="ECO:0000259" key="2">
    <source>
        <dbReference type="Pfam" id="PF04892"/>
    </source>
</evidence>
<keyword evidence="1" id="KW-0812">Transmembrane</keyword>
<proteinExistence type="predicted"/>
<reference evidence="3 4" key="2">
    <citation type="submission" date="2007-04" db="EMBL/GenBank/DDBJ databases">
        <title>Draft genome sequence of Ruminococcus torques (ATCC 27756).</title>
        <authorList>
            <person name="Sudarsanam P."/>
            <person name="Ley R."/>
            <person name="Guruge J."/>
            <person name="Turnbaugh P.J."/>
            <person name="Mahowald M."/>
            <person name="Liep D."/>
            <person name="Gordon J."/>
        </authorList>
    </citation>
    <scope>NUCLEOTIDE SEQUENCE [LARGE SCALE GENOMIC DNA]</scope>
    <source>
        <strain evidence="3 4">ATCC 27756</strain>
    </source>
</reference>
<name>A5KK07_9FIRM</name>
<evidence type="ECO:0000256" key="1">
    <source>
        <dbReference type="SAM" id="Phobius"/>
    </source>
</evidence>
<dbReference type="Proteomes" id="UP000003577">
    <property type="component" value="Unassembled WGS sequence"/>
</dbReference>
<feature type="transmembrane region" description="Helical" evidence="1">
    <location>
        <begin position="55"/>
        <end position="72"/>
    </location>
</feature>
<gene>
    <name evidence="3" type="ORF">RUMTOR_00556</name>
</gene>
<dbReference type="PANTHER" id="PTHR36834">
    <property type="entry name" value="MEMBRANE PROTEIN-RELATED"/>
    <property type="match status" value="1"/>
</dbReference>
<reference evidence="3 4" key="1">
    <citation type="submission" date="2007-03" db="EMBL/GenBank/DDBJ databases">
        <authorList>
            <person name="Fulton L."/>
            <person name="Clifton S."/>
            <person name="Fulton B."/>
            <person name="Xu J."/>
            <person name="Minx P."/>
            <person name="Pepin K.H."/>
            <person name="Johnson M."/>
            <person name="Thiruvilangam P."/>
            <person name="Bhonagiri V."/>
            <person name="Nash W.E."/>
            <person name="Mardis E.R."/>
            <person name="Wilson R.K."/>
        </authorList>
    </citation>
    <scope>NUCLEOTIDE SEQUENCE [LARGE SCALE GENOMIC DNA]</scope>
    <source>
        <strain evidence="3 4">ATCC 27756</strain>
    </source>
</reference>
<feature type="domain" description="VanZ-like" evidence="2">
    <location>
        <begin position="5"/>
        <end position="75"/>
    </location>
</feature>
<dbReference type="HOGENOM" id="CLU_2002237_0_0_9"/>
<dbReference type="PANTHER" id="PTHR36834:SF2">
    <property type="entry name" value="MEMBRANE PROTEIN"/>
    <property type="match status" value="1"/>
</dbReference>
<protein>
    <submittedName>
        <fullName evidence="3">VanZ-like protein</fullName>
    </submittedName>
</protein>
<dbReference type="PaxDb" id="411460-RUMTOR_00556"/>
<keyword evidence="1" id="KW-0472">Membrane</keyword>
<organism evidence="3 4">
    <name type="scientific">[Ruminococcus] torques ATCC 27756</name>
    <dbReference type="NCBI Taxonomy" id="411460"/>
    <lineage>
        <taxon>Bacteria</taxon>
        <taxon>Bacillati</taxon>
        <taxon>Bacillota</taxon>
        <taxon>Clostridia</taxon>
        <taxon>Lachnospirales</taxon>
        <taxon>Lachnospiraceae</taxon>
        <taxon>Mediterraneibacter</taxon>
    </lineage>
</organism>
<dbReference type="Pfam" id="PF04892">
    <property type="entry name" value="VanZ"/>
    <property type="match status" value="1"/>
</dbReference>
<feature type="transmembrane region" description="Helical" evidence="1">
    <location>
        <begin position="5"/>
        <end position="22"/>
    </location>
</feature>
<dbReference type="InterPro" id="IPR006976">
    <property type="entry name" value="VanZ-like"/>
</dbReference>
<keyword evidence="1" id="KW-1133">Transmembrane helix</keyword>
<sequence>MVGYILNIILFIPFGFLIPLIWKKMRSLHLTALAGFSFSILIEISQLLNNRRTDIDDLIMNTLGAIIGFLIYKSFKKLMPTRLHNKLNDFSYPVLELPLYIFILFAGRFFFFHEMGFAKLLYGF</sequence>
<evidence type="ECO:0000313" key="4">
    <source>
        <dbReference type="Proteomes" id="UP000003577"/>
    </source>
</evidence>